<evidence type="ECO:0000313" key="1">
    <source>
        <dbReference type="EMBL" id="WEF19670.1"/>
    </source>
</evidence>
<gene>
    <name evidence="1" type="ORF">PWF71_10190</name>
</gene>
<accession>A0AAJ5SG96</accession>
<dbReference type="GeneID" id="87016065"/>
<dbReference type="AlphaFoldDB" id="A0AAJ5SG96"/>
<dbReference type="EMBL" id="CP118606">
    <property type="protein sequence ID" value="WEF19670.1"/>
    <property type="molecule type" value="Genomic_DNA"/>
</dbReference>
<sequence>MPLLSIAGSTRAPHRLRSATPMREWMRVILHPGTNGWTSVWGTLSHGEIAGCPPPRN</sequence>
<name>A0AAJ5SG96_MICMQ</name>
<dbReference type="RefSeq" id="WP_017831028.1">
    <property type="nucleotide sequence ID" value="NZ_BAAAIN010000002.1"/>
</dbReference>
<dbReference type="Proteomes" id="UP001214756">
    <property type="component" value="Chromosome"/>
</dbReference>
<proteinExistence type="predicted"/>
<protein>
    <submittedName>
        <fullName evidence="1">Uncharacterized protein</fullName>
    </submittedName>
</protein>
<reference evidence="1" key="1">
    <citation type="submission" date="2023-02" db="EMBL/GenBank/DDBJ databases">
        <title>Genome sequence of Microbacterium liquefaciens B1075.</title>
        <authorList>
            <person name="Cao J."/>
            <person name="Li X."/>
        </authorList>
    </citation>
    <scope>NUCLEOTIDE SEQUENCE</scope>
    <source>
        <strain evidence="1">B1075</strain>
    </source>
</reference>
<evidence type="ECO:0000313" key="2">
    <source>
        <dbReference type="Proteomes" id="UP001214756"/>
    </source>
</evidence>
<organism evidence="1 2">
    <name type="scientific">Microbacterium maritypicum</name>
    <name type="common">Microbacterium liquefaciens</name>
    <dbReference type="NCBI Taxonomy" id="33918"/>
    <lineage>
        <taxon>Bacteria</taxon>
        <taxon>Bacillati</taxon>
        <taxon>Actinomycetota</taxon>
        <taxon>Actinomycetes</taxon>
        <taxon>Micrococcales</taxon>
        <taxon>Microbacteriaceae</taxon>
        <taxon>Microbacterium</taxon>
    </lineage>
</organism>